<accession>A0AAW1NCN9</accession>
<evidence type="ECO:0000259" key="3">
    <source>
        <dbReference type="Pfam" id="PF11250"/>
    </source>
</evidence>
<evidence type="ECO:0000256" key="1">
    <source>
        <dbReference type="ARBA" id="ARBA00008690"/>
    </source>
</evidence>
<dbReference type="EMBL" id="JBDFQZ010000001">
    <property type="protein sequence ID" value="KAK9755837.1"/>
    <property type="molecule type" value="Genomic_DNA"/>
</dbReference>
<comment type="caution">
    <text evidence="4">The sequence shown here is derived from an EMBL/GenBank/DDBJ whole genome shotgun (WGS) entry which is preliminary data.</text>
</comment>
<evidence type="ECO:0000256" key="2">
    <source>
        <dbReference type="SAM" id="MobiDB-lite"/>
    </source>
</evidence>
<dbReference type="PANTHER" id="PTHR33155">
    <property type="entry name" value="FANTASTIC FOUR-LIKE PROTEIN (DUF3049)"/>
    <property type="match status" value="1"/>
</dbReference>
<evidence type="ECO:0000313" key="5">
    <source>
        <dbReference type="Proteomes" id="UP001443914"/>
    </source>
</evidence>
<evidence type="ECO:0000313" key="4">
    <source>
        <dbReference type="EMBL" id="KAK9755837.1"/>
    </source>
</evidence>
<feature type="compositionally biased region" description="Acidic residues" evidence="2">
    <location>
        <begin position="167"/>
        <end position="180"/>
    </location>
</feature>
<dbReference type="InterPro" id="IPR046431">
    <property type="entry name" value="FAF_dom"/>
</dbReference>
<organism evidence="4 5">
    <name type="scientific">Saponaria officinalis</name>
    <name type="common">Common soapwort</name>
    <name type="synonym">Lychnis saponaria</name>
    <dbReference type="NCBI Taxonomy" id="3572"/>
    <lineage>
        <taxon>Eukaryota</taxon>
        <taxon>Viridiplantae</taxon>
        <taxon>Streptophyta</taxon>
        <taxon>Embryophyta</taxon>
        <taxon>Tracheophyta</taxon>
        <taxon>Spermatophyta</taxon>
        <taxon>Magnoliopsida</taxon>
        <taxon>eudicotyledons</taxon>
        <taxon>Gunneridae</taxon>
        <taxon>Pentapetalae</taxon>
        <taxon>Caryophyllales</taxon>
        <taxon>Caryophyllaceae</taxon>
        <taxon>Caryophylleae</taxon>
        <taxon>Saponaria</taxon>
    </lineage>
</organism>
<reference evidence="4" key="1">
    <citation type="submission" date="2024-03" db="EMBL/GenBank/DDBJ databases">
        <title>WGS assembly of Saponaria officinalis var. Norfolk2.</title>
        <authorList>
            <person name="Jenkins J."/>
            <person name="Shu S."/>
            <person name="Grimwood J."/>
            <person name="Barry K."/>
            <person name="Goodstein D."/>
            <person name="Schmutz J."/>
            <person name="Leebens-Mack J."/>
            <person name="Osbourn A."/>
        </authorList>
    </citation>
    <scope>NUCLEOTIDE SEQUENCE [LARGE SCALE GENOMIC DNA]</scope>
    <source>
        <strain evidence="4">JIC</strain>
    </source>
</reference>
<dbReference type="InterPro" id="IPR021410">
    <property type="entry name" value="FAF"/>
</dbReference>
<feature type="region of interest" description="Disordered" evidence="2">
    <location>
        <begin position="149"/>
        <end position="181"/>
    </location>
</feature>
<sequence length="484" mass="54265">MSGCRNLSSYKLSNKNNIVNEEHHSPNPLNNNNIIINNKNTSLRRTLSADMSSQKWVQNNGFSLIKRVHSSENLQSLEEENHYNNEEILNDNKRISSGGAAFEDIWSSILSEKKLVEAGSGDPAPYVHPLVKRASSLSEKSLEICTESLGSETGSDGFSNPLSDPGDGQEEEEVHEDEEEVVRKNGKVFVEVVTNKYSYPINNKKINVGVERSFPPPLPSLVNHMRTRRHKGRVVVEAVSVASQNCFRAQREDGRLLLTFTNDNNAEPEQKQEQEQNSDDEAEKVDELSTLPRATGVINVTRRAPEAMLMRKIIELTGTRSKSTWPRASNMTIVKSLREDEEDILKDLVEVELARRKIFAHSLPPRPRVNTAVSAATILNAYEYYWRRSDSPTAAAVAVLKPLAGKQNNCSNDSVFPQVVKGDNKRVNKFLLGNNEKGRAQDKVVLVGEETNGDKGEYLVPLFRGCKDPKRSLFFWEPYCIATS</sequence>
<dbReference type="AlphaFoldDB" id="A0AAW1NCN9"/>
<dbReference type="PANTHER" id="PTHR33155:SF3">
    <property type="entry name" value="PROTEIN FAF-LIKE, CHLOROPLASTIC"/>
    <property type="match status" value="1"/>
</dbReference>
<proteinExistence type="inferred from homology"/>
<gene>
    <name evidence="4" type="ORF">RND81_01G054200</name>
</gene>
<protein>
    <recommendedName>
        <fullName evidence="3">FAF domain-containing protein</fullName>
    </recommendedName>
</protein>
<feature type="compositionally biased region" description="Polar residues" evidence="2">
    <location>
        <begin position="149"/>
        <end position="162"/>
    </location>
</feature>
<feature type="domain" description="FAF" evidence="3">
    <location>
        <begin position="213"/>
        <end position="260"/>
    </location>
</feature>
<dbReference type="Pfam" id="PF11250">
    <property type="entry name" value="FAF"/>
    <property type="match status" value="1"/>
</dbReference>
<comment type="similarity">
    <text evidence="1">Belongs to the fantastic four family.</text>
</comment>
<name>A0AAW1NCN9_SAPOF</name>
<keyword evidence="5" id="KW-1185">Reference proteome</keyword>
<feature type="region of interest" description="Disordered" evidence="2">
    <location>
        <begin position="263"/>
        <end position="287"/>
    </location>
</feature>
<dbReference type="Proteomes" id="UP001443914">
    <property type="component" value="Unassembled WGS sequence"/>
</dbReference>